<feature type="domain" description="Heterokaryon incompatibility" evidence="3">
    <location>
        <begin position="46"/>
        <end position="204"/>
    </location>
</feature>
<evidence type="ECO:0000313" key="4">
    <source>
        <dbReference type="EMBL" id="TGJ83455.1"/>
    </source>
</evidence>
<dbReference type="AlphaFoldDB" id="A0A4Z0YWA4"/>
<comment type="caution">
    <text evidence="4">The sequence shown here is derived from an EMBL/GenBank/DDBJ whole genome shotgun (WGS) entry which is preliminary data.</text>
</comment>
<evidence type="ECO:0000256" key="1">
    <source>
        <dbReference type="PROSITE-ProRule" id="PRU00023"/>
    </source>
</evidence>
<accession>A0A4Z0YWA4</accession>
<name>A0A4Z0YWA4_9PEZI</name>
<evidence type="ECO:0000259" key="3">
    <source>
        <dbReference type="Pfam" id="PF06985"/>
    </source>
</evidence>
<evidence type="ECO:0000256" key="2">
    <source>
        <dbReference type="SAM" id="MobiDB-lite"/>
    </source>
</evidence>
<dbReference type="InterPro" id="IPR052895">
    <property type="entry name" value="HetReg/Transcr_Mod"/>
</dbReference>
<dbReference type="InterPro" id="IPR010730">
    <property type="entry name" value="HET"/>
</dbReference>
<dbReference type="SMART" id="SM00248">
    <property type="entry name" value="ANK"/>
    <property type="match status" value="3"/>
</dbReference>
<dbReference type="EMBL" id="SKBN01000093">
    <property type="protein sequence ID" value="TGJ83455.1"/>
    <property type="molecule type" value="Genomic_DNA"/>
</dbReference>
<dbReference type="SUPFAM" id="SSF48403">
    <property type="entry name" value="Ankyrin repeat"/>
    <property type="match status" value="1"/>
</dbReference>
<sequence>MNTFKYQRLDLNSSAFRLVRLLKGTTYNGIECELIHTTLDENVIPYEAVSYTWDTSVRPLSIKIQGQRFPVTSSLWHLLESIRQIEEDRYLWIDAIAINQDDDLERGHQVQRMQNIYSGAERVLFYLGVETTSISILMESLLALQRHVSGVHWAPDDKRWKTAWEAVQNKLQTRYGHTTKDVQRQGLQELLERPWFRRVWVLQEVANARRALICCGMTSIRVQIFAMAPMFLGVDLNNHVAAIFELMPTFLGRIMRKPRDGDFLSVLLDFRWSQAAEPRDKIFALLGVCKDHDVGKGIITDYTWAESDIVRGAFIHILTRGLGQPLGWMQSVYFPDIDEFLHDLAPSSRKAPPYMEKFLIHILSFWNTEAVQSFFSRKENAINLNIGMVNAAASNEYNAVGMLILLLRHAEFDPLFQIGDLLQQREYSMLFHCFFGQFEIVCAPSAQSHEDDIVSVQQEDLHRLLFLIPKRFLRAFTLRLKGEDDETVELVNQLQRKMDWTHDSRGEPQNDVPCPKPGAQKQLPAVGRREIVQVLLDSRAHTEAEVWRLVWMTVLNGETDVAELLVDMKPEILNDHQITNEIIHLAIGHRHWSIIRCLLEKGGKITLGPRDPLSYVLRHGYYNMVDLFSAYPANVVGHGGRIPLHYAAELGDIHIIKFLLEQNADRSVVDESGRTALQVARDNRRSDIVGLLEAAEQLSAVNYNDMESTVTIGGIPNHR</sequence>
<keyword evidence="1" id="KW-0040">ANK repeat</keyword>
<dbReference type="Pfam" id="PF12796">
    <property type="entry name" value="Ank_2"/>
    <property type="match status" value="1"/>
</dbReference>
<dbReference type="Pfam" id="PF06985">
    <property type="entry name" value="HET"/>
    <property type="match status" value="1"/>
</dbReference>
<feature type="region of interest" description="Disordered" evidence="2">
    <location>
        <begin position="501"/>
        <end position="520"/>
    </location>
</feature>
<organism evidence="4 5">
    <name type="scientific">Xylaria hypoxylon</name>
    <dbReference type="NCBI Taxonomy" id="37992"/>
    <lineage>
        <taxon>Eukaryota</taxon>
        <taxon>Fungi</taxon>
        <taxon>Dikarya</taxon>
        <taxon>Ascomycota</taxon>
        <taxon>Pezizomycotina</taxon>
        <taxon>Sordariomycetes</taxon>
        <taxon>Xylariomycetidae</taxon>
        <taxon>Xylariales</taxon>
        <taxon>Xylariaceae</taxon>
        <taxon>Xylaria</taxon>
    </lineage>
</organism>
<dbReference type="InterPro" id="IPR036770">
    <property type="entry name" value="Ankyrin_rpt-contain_sf"/>
</dbReference>
<proteinExistence type="predicted"/>
<dbReference type="STRING" id="37992.A0A4Z0YWA4"/>
<dbReference type="PANTHER" id="PTHR24148:SF73">
    <property type="entry name" value="HET DOMAIN PROTEIN (AFU_ORTHOLOGUE AFUA_8G01020)"/>
    <property type="match status" value="1"/>
</dbReference>
<dbReference type="PROSITE" id="PS50297">
    <property type="entry name" value="ANK_REP_REGION"/>
    <property type="match status" value="1"/>
</dbReference>
<reference evidence="4 5" key="1">
    <citation type="submission" date="2019-03" db="EMBL/GenBank/DDBJ databases">
        <title>Draft genome sequence of Xylaria hypoxylon DSM 108379, a ubiquitous saprotrophic-parasitic fungi on hardwood.</title>
        <authorList>
            <person name="Buettner E."/>
            <person name="Leonhardt S."/>
            <person name="Gebauer A.M."/>
            <person name="Liers C."/>
            <person name="Hofrichter M."/>
            <person name="Kellner H."/>
        </authorList>
    </citation>
    <scope>NUCLEOTIDE SEQUENCE [LARGE SCALE GENOMIC DNA]</scope>
    <source>
        <strain evidence="4 5">DSM 108379</strain>
    </source>
</reference>
<protein>
    <recommendedName>
        <fullName evidence="3">Heterokaryon incompatibility domain-containing protein</fullName>
    </recommendedName>
</protein>
<dbReference type="Proteomes" id="UP000297716">
    <property type="component" value="Unassembled WGS sequence"/>
</dbReference>
<dbReference type="OrthoDB" id="3477286at2759"/>
<gene>
    <name evidence="4" type="ORF">E0Z10_g5282</name>
</gene>
<dbReference type="PANTHER" id="PTHR24148">
    <property type="entry name" value="ANKYRIN REPEAT DOMAIN-CONTAINING PROTEIN 39 HOMOLOG-RELATED"/>
    <property type="match status" value="1"/>
</dbReference>
<evidence type="ECO:0000313" key="5">
    <source>
        <dbReference type="Proteomes" id="UP000297716"/>
    </source>
</evidence>
<dbReference type="InterPro" id="IPR002110">
    <property type="entry name" value="Ankyrin_rpt"/>
</dbReference>
<dbReference type="Gene3D" id="1.25.40.20">
    <property type="entry name" value="Ankyrin repeat-containing domain"/>
    <property type="match status" value="1"/>
</dbReference>
<keyword evidence="5" id="KW-1185">Reference proteome</keyword>
<feature type="repeat" description="ANK" evidence="1">
    <location>
        <begin position="639"/>
        <end position="671"/>
    </location>
</feature>
<dbReference type="PROSITE" id="PS50088">
    <property type="entry name" value="ANK_REPEAT"/>
    <property type="match status" value="1"/>
</dbReference>